<feature type="domain" description="Rho-GAP" evidence="3">
    <location>
        <begin position="393"/>
        <end position="579"/>
    </location>
</feature>
<organism evidence="4 5">
    <name type="scientific">Phycomyces blakesleeanus</name>
    <dbReference type="NCBI Taxonomy" id="4837"/>
    <lineage>
        <taxon>Eukaryota</taxon>
        <taxon>Fungi</taxon>
        <taxon>Fungi incertae sedis</taxon>
        <taxon>Mucoromycota</taxon>
        <taxon>Mucoromycotina</taxon>
        <taxon>Mucoromycetes</taxon>
        <taxon>Mucorales</taxon>
        <taxon>Phycomycetaceae</taxon>
        <taxon>Phycomyces</taxon>
    </lineage>
</organism>
<feature type="region of interest" description="Disordered" evidence="2">
    <location>
        <begin position="191"/>
        <end position="229"/>
    </location>
</feature>
<dbReference type="CDD" id="cd00159">
    <property type="entry name" value="RhoGAP"/>
    <property type="match status" value="1"/>
</dbReference>
<dbReference type="EMBL" id="JBCLYO010000003">
    <property type="protein sequence ID" value="KAL0091706.1"/>
    <property type="molecule type" value="Genomic_DNA"/>
</dbReference>
<gene>
    <name evidence="4" type="ORF">J3Q64DRAFT_1724951</name>
</gene>
<dbReference type="InterPro" id="IPR027267">
    <property type="entry name" value="AH/BAR_dom_sf"/>
</dbReference>
<feature type="region of interest" description="Disordered" evidence="2">
    <location>
        <begin position="607"/>
        <end position="635"/>
    </location>
</feature>
<dbReference type="SMART" id="SM00324">
    <property type="entry name" value="RhoGAP"/>
    <property type="match status" value="1"/>
</dbReference>
<dbReference type="Pfam" id="PF00620">
    <property type="entry name" value="RhoGAP"/>
    <property type="match status" value="1"/>
</dbReference>
<dbReference type="PANTHER" id="PTHR15228:SF25">
    <property type="entry name" value="F-BAR DOMAIN-CONTAINING PROTEIN"/>
    <property type="match status" value="1"/>
</dbReference>
<dbReference type="SUPFAM" id="SSF48350">
    <property type="entry name" value="GTPase activation domain, GAP"/>
    <property type="match status" value="1"/>
</dbReference>
<name>A0ABR3B6V1_PHYBL</name>
<evidence type="ECO:0000313" key="4">
    <source>
        <dbReference type="EMBL" id="KAL0091706.1"/>
    </source>
</evidence>
<dbReference type="InterPro" id="IPR051025">
    <property type="entry name" value="RhoGAP"/>
</dbReference>
<feature type="compositionally biased region" description="Polar residues" evidence="2">
    <location>
        <begin position="607"/>
        <end position="630"/>
    </location>
</feature>
<evidence type="ECO:0000313" key="5">
    <source>
        <dbReference type="Proteomes" id="UP001448207"/>
    </source>
</evidence>
<reference evidence="4 5" key="1">
    <citation type="submission" date="2024-04" db="EMBL/GenBank/DDBJ databases">
        <title>Symmetric and asymmetric DNA N6-adenine methylation regulates different biological responses in Mucorales.</title>
        <authorList>
            <consortium name="Lawrence Berkeley National Laboratory"/>
            <person name="Lax C."/>
            <person name="Mondo S.J."/>
            <person name="Osorio-Concepcion M."/>
            <person name="Muszewska A."/>
            <person name="Corrochano-Luque M."/>
            <person name="Gutierrez G."/>
            <person name="Riley R."/>
            <person name="Lipzen A."/>
            <person name="Guo J."/>
            <person name="Hundley H."/>
            <person name="Amirebrahimi M."/>
            <person name="Ng V."/>
            <person name="Lorenzo-Gutierrez D."/>
            <person name="Binder U."/>
            <person name="Yang J."/>
            <person name="Song Y."/>
            <person name="Canovas D."/>
            <person name="Navarro E."/>
            <person name="Freitag M."/>
            <person name="Gabaldon T."/>
            <person name="Grigoriev I.V."/>
            <person name="Corrochano L.M."/>
            <person name="Nicolas F.E."/>
            <person name="Garre V."/>
        </authorList>
    </citation>
    <scope>NUCLEOTIDE SEQUENCE [LARGE SCALE GENOMIC DNA]</scope>
    <source>
        <strain evidence="4 5">L51</strain>
    </source>
</reference>
<feature type="compositionally biased region" description="Low complexity" evidence="2">
    <location>
        <begin position="673"/>
        <end position="685"/>
    </location>
</feature>
<feature type="compositionally biased region" description="Polar residues" evidence="2">
    <location>
        <begin position="819"/>
        <end position="847"/>
    </location>
</feature>
<dbReference type="Gene3D" id="1.20.1270.60">
    <property type="entry name" value="Arfaptin homology (AH) domain/BAR domain"/>
    <property type="match status" value="1"/>
</dbReference>
<proteinExistence type="predicted"/>
<feature type="region of interest" description="Disordered" evidence="2">
    <location>
        <begin position="671"/>
        <end position="858"/>
    </location>
</feature>
<dbReference type="SUPFAM" id="SSF103657">
    <property type="entry name" value="BAR/IMD domain-like"/>
    <property type="match status" value="1"/>
</dbReference>
<dbReference type="InterPro" id="IPR008936">
    <property type="entry name" value="Rho_GTPase_activation_prot"/>
</dbReference>
<evidence type="ECO:0000259" key="3">
    <source>
        <dbReference type="PROSITE" id="PS50238"/>
    </source>
</evidence>
<dbReference type="InterPro" id="IPR000198">
    <property type="entry name" value="RhoGAP_dom"/>
</dbReference>
<dbReference type="Gene3D" id="1.10.555.10">
    <property type="entry name" value="Rho GTPase activation protein"/>
    <property type="match status" value="1"/>
</dbReference>
<dbReference type="PANTHER" id="PTHR15228">
    <property type="entry name" value="SPERMATHECAL PHYSIOLOGY VARIANT"/>
    <property type="match status" value="1"/>
</dbReference>
<feature type="compositionally biased region" description="Polar residues" evidence="2">
    <location>
        <begin position="782"/>
        <end position="795"/>
    </location>
</feature>
<sequence length="858" mass="95292">MNKSTKHASSIAQDDEVPSIDSHLDYVNKLLKWTIHDLDHFIDFLRARLSAEESYIQSLKKITRLVSPHDTDQCPLFSNFEPTFRQATLEYEKSLEKTVVLRFDFTVKIRSQIDTLLKVRENQEHRRKRVKQVVGEKNAAYTNFRTRDIGKLHKAYMNKCQELAQTQKQPPPFQQSQQPPALLSAQNIDPETEQSIRHSIPLNRVSSEEPQPRASSDSGRDTDTSSISSANLQEITFKKGMVGFMASMRTQFAHATVVSNVDPSKQTARFAKLKKEVSDTDLEYRKGIRHLENLRRTQVDTAKHAMTHVGAAFSEKADATRTVLKAILEAEKTTLYNEATILQTVMPIVDCIEAKRDVESFTAKYAKKGFISPTTLLYENFQSGECKDILFGGSLNEYAQEHRRAVPLLVVKCINAIEHMGGLQKEGIYRISGRQMNVDMLKCDFEKDEDALELESNKYDVFTISSVLKVYLRELSEPLFNLSIEKRVDYSNVDEAQRHTTLQMMLAQLSQPHRCTLRMIVQHLSKVNAYSQLNKMNLQNLSYIFTPSIFQDHNQAENAGEWYSDKVLQDLILHYETLFSDNEEELKILPSKASTLRLSTSSICDQPYRSQPSVTDSTKALISSSTQDSLKSPGAYNESAVPFQYSQAMVSMARNSSEMSAAGVIASSMSGLANSASNPNQSPASDVHYPHSSPSVVMPDVAGPGGLGGRVSANLSPKIPQGVPSPQPISQSLSDSPLTRPGPQPVASGTSQSDTSIQTGFNPRIPGTETLESVPPIPPPHQQTTMTAQEPTKSKASGIFRRATLRARSVIPPLHNKHQSSPSASQISKTSTTTPTVYGSPPSSTAPAKSDVKLNQAK</sequence>
<dbReference type="Proteomes" id="UP001448207">
    <property type="component" value="Unassembled WGS sequence"/>
</dbReference>
<comment type="caution">
    <text evidence="4">The sequence shown here is derived from an EMBL/GenBank/DDBJ whole genome shotgun (WGS) entry which is preliminary data.</text>
</comment>
<keyword evidence="5" id="KW-1185">Reference proteome</keyword>
<keyword evidence="1" id="KW-0343">GTPase activation</keyword>
<protein>
    <recommendedName>
        <fullName evidence="3">Rho-GAP domain-containing protein</fullName>
    </recommendedName>
</protein>
<evidence type="ECO:0000256" key="2">
    <source>
        <dbReference type="SAM" id="MobiDB-lite"/>
    </source>
</evidence>
<feature type="compositionally biased region" description="Polar residues" evidence="2">
    <location>
        <begin position="747"/>
        <end position="761"/>
    </location>
</feature>
<accession>A0ABR3B6V1</accession>
<evidence type="ECO:0000256" key="1">
    <source>
        <dbReference type="ARBA" id="ARBA00022468"/>
    </source>
</evidence>
<feature type="compositionally biased region" description="Polar residues" evidence="2">
    <location>
        <begin position="728"/>
        <end position="737"/>
    </location>
</feature>
<dbReference type="PROSITE" id="PS50238">
    <property type="entry name" value="RHOGAP"/>
    <property type="match status" value="1"/>
</dbReference>